<sequence length="133" mass="14753">MHSCVALGDPRGGQHAIAPWFQRGGKCAGRNAKFKRHQNLIAKNSAQIQETARRFAGGMTLGFLTLDEGVTDVATLPKMEFARSMLNSTLMDLMYYQSPLYRTEIVNGVIRCLNSIYTTFKANNPNFDGTDGF</sequence>
<accession>A0ABD2KCX5</accession>
<keyword evidence="2" id="KW-1185">Reference proteome</keyword>
<organism evidence="1 2">
    <name type="scientific">Heterodera schachtii</name>
    <name type="common">Sugarbeet cyst nematode worm</name>
    <name type="synonym">Tylenchus schachtii</name>
    <dbReference type="NCBI Taxonomy" id="97005"/>
    <lineage>
        <taxon>Eukaryota</taxon>
        <taxon>Metazoa</taxon>
        <taxon>Ecdysozoa</taxon>
        <taxon>Nematoda</taxon>
        <taxon>Chromadorea</taxon>
        <taxon>Rhabditida</taxon>
        <taxon>Tylenchina</taxon>
        <taxon>Tylenchomorpha</taxon>
        <taxon>Tylenchoidea</taxon>
        <taxon>Heteroderidae</taxon>
        <taxon>Heteroderinae</taxon>
        <taxon>Heterodera</taxon>
    </lineage>
</organism>
<dbReference type="InterPro" id="IPR058055">
    <property type="entry name" value="PA-PLA1"/>
</dbReference>
<gene>
    <name evidence="1" type="ORF">niasHS_000401</name>
</gene>
<evidence type="ECO:0000313" key="2">
    <source>
        <dbReference type="Proteomes" id="UP001620645"/>
    </source>
</evidence>
<protein>
    <submittedName>
        <fullName evidence="1">Uncharacterized protein</fullName>
    </submittedName>
</protein>
<comment type="caution">
    <text evidence="1">The sequence shown here is derived from an EMBL/GenBank/DDBJ whole genome shotgun (WGS) entry which is preliminary data.</text>
</comment>
<reference evidence="1 2" key="1">
    <citation type="submission" date="2024-10" db="EMBL/GenBank/DDBJ databases">
        <authorList>
            <person name="Kim D."/>
        </authorList>
    </citation>
    <scope>NUCLEOTIDE SEQUENCE [LARGE SCALE GENOMIC DNA]</scope>
    <source>
        <strain evidence="1">Taebaek</strain>
    </source>
</reference>
<dbReference type="Proteomes" id="UP001620645">
    <property type="component" value="Unassembled WGS sequence"/>
</dbReference>
<dbReference type="PANTHER" id="PTHR23509:SF48">
    <property type="entry name" value="INTRACELLULAR PHOSPHOLIPASE A1"/>
    <property type="match status" value="1"/>
</dbReference>
<dbReference type="AlphaFoldDB" id="A0ABD2KCX5"/>
<dbReference type="EMBL" id="JBICCN010000029">
    <property type="protein sequence ID" value="KAL3100510.1"/>
    <property type="molecule type" value="Genomic_DNA"/>
</dbReference>
<evidence type="ECO:0000313" key="1">
    <source>
        <dbReference type="EMBL" id="KAL3100510.1"/>
    </source>
</evidence>
<dbReference type="PANTHER" id="PTHR23509">
    <property type="entry name" value="PA-PL1 PHOSPHOLIPASE FAMILY"/>
    <property type="match status" value="1"/>
</dbReference>
<name>A0ABD2KCX5_HETSC</name>
<proteinExistence type="predicted"/>